<accession>A0A2N3WLJ9</accession>
<dbReference type="AlphaFoldDB" id="A0A2N3WLJ9"/>
<proteinExistence type="predicted"/>
<sequence length="110" mass="12640">MVDEWPSTVRRVSPPIPVWVGVRKLLVLGTEILVARNRAGLRTETDGPGLLFERARREDGGMLSWVTYQLVTADDQFSRPVSHYVPAHLLRRRGPARRHRFGDYRPRTHG</sequence>
<evidence type="ECO:0000313" key="1">
    <source>
        <dbReference type="EMBL" id="PKV94738.1"/>
    </source>
</evidence>
<keyword evidence="2" id="KW-1185">Reference proteome</keyword>
<comment type="caution">
    <text evidence="1">The sequence shown here is derived from an EMBL/GenBank/DDBJ whole genome shotgun (WGS) entry which is preliminary data.</text>
</comment>
<gene>
    <name evidence="1" type="ORF">ATK30_5620</name>
</gene>
<organism evidence="1 2">
    <name type="scientific">Amycolatopsis echigonensis</name>
    <dbReference type="NCBI Taxonomy" id="2576905"/>
    <lineage>
        <taxon>Bacteria</taxon>
        <taxon>Bacillati</taxon>
        <taxon>Actinomycetota</taxon>
        <taxon>Actinomycetes</taxon>
        <taxon>Pseudonocardiales</taxon>
        <taxon>Pseudonocardiaceae</taxon>
        <taxon>Amycolatopsis</taxon>
    </lineage>
</organism>
<evidence type="ECO:0000313" key="2">
    <source>
        <dbReference type="Proteomes" id="UP000233750"/>
    </source>
</evidence>
<dbReference type="Proteomes" id="UP000233750">
    <property type="component" value="Unassembled WGS sequence"/>
</dbReference>
<reference evidence="1 2" key="1">
    <citation type="submission" date="2017-12" db="EMBL/GenBank/DDBJ databases">
        <title>Sequencing the genomes of 1000 Actinobacteria strains.</title>
        <authorList>
            <person name="Klenk H.-P."/>
        </authorList>
    </citation>
    <scope>NUCLEOTIDE SEQUENCE [LARGE SCALE GENOMIC DNA]</scope>
    <source>
        <strain evidence="1 2">DSM 45165</strain>
    </source>
</reference>
<dbReference type="EMBL" id="PJMY01000003">
    <property type="protein sequence ID" value="PKV94738.1"/>
    <property type="molecule type" value="Genomic_DNA"/>
</dbReference>
<name>A0A2N3WLJ9_9PSEU</name>
<protein>
    <submittedName>
        <fullName evidence="1">Uncharacterized protein</fullName>
    </submittedName>
</protein>